<keyword evidence="1" id="KW-1133">Transmembrane helix</keyword>
<proteinExistence type="predicted"/>
<dbReference type="SMART" id="SM00271">
    <property type="entry name" value="DnaJ"/>
    <property type="match status" value="1"/>
</dbReference>
<dbReference type="AlphaFoldDB" id="A0A5M5N268"/>
<dbReference type="SUPFAM" id="SSF46565">
    <property type="entry name" value="Chaperone J-domain"/>
    <property type="match status" value="1"/>
</dbReference>
<reference evidence="2 3" key="1">
    <citation type="journal article" date="2019" name="Nat. Med.">
        <title>A library of human gut bacterial isolates paired with longitudinal multiomics data enables mechanistic microbiome research.</title>
        <authorList>
            <person name="Poyet M."/>
            <person name="Groussin M."/>
            <person name="Gibbons S.M."/>
            <person name="Avila-Pacheco J."/>
            <person name="Jiang X."/>
            <person name="Kearney S.M."/>
            <person name="Perrotta A.R."/>
            <person name="Berdy B."/>
            <person name="Zhao S."/>
            <person name="Lieberman T.D."/>
            <person name="Swanson P.K."/>
            <person name="Smith M."/>
            <person name="Roesemann S."/>
            <person name="Alexander J.E."/>
            <person name="Rich S.A."/>
            <person name="Livny J."/>
            <person name="Vlamakis H."/>
            <person name="Clish C."/>
            <person name="Bullock K."/>
            <person name="Deik A."/>
            <person name="Scott J."/>
            <person name="Pierce K.A."/>
            <person name="Xavier R.J."/>
            <person name="Alm E.J."/>
        </authorList>
    </citation>
    <scope>NUCLEOTIDE SEQUENCE [LARGE SCALE GENOMIC DNA]</scope>
    <source>
        <strain evidence="2 3">BIOML-A14</strain>
    </source>
</reference>
<evidence type="ECO:0000313" key="2">
    <source>
        <dbReference type="EMBL" id="KAA4664550.1"/>
    </source>
</evidence>
<comment type="caution">
    <text evidence="2">The sequence shown here is derived from an EMBL/GenBank/DDBJ whole genome shotgun (WGS) entry which is preliminary data.</text>
</comment>
<dbReference type="InterPro" id="IPR001623">
    <property type="entry name" value="DnaJ_domain"/>
</dbReference>
<name>A0A5M5N268_BACOV</name>
<evidence type="ECO:0000256" key="1">
    <source>
        <dbReference type="SAM" id="Phobius"/>
    </source>
</evidence>
<dbReference type="InterPro" id="IPR050817">
    <property type="entry name" value="DjlA_DnaK_co-chaperone"/>
</dbReference>
<dbReference type="InterPro" id="IPR036869">
    <property type="entry name" value="J_dom_sf"/>
</dbReference>
<sequence>MKNYYQILGLEEGATLNEIKAAYREYVVKFHPDKHNGDNFFKERFQEVQEAYDYLRTHYTESDEFIYNNEEDLSEQSLELSDIEITCSKNEINEGDTITLSWYSAIPCLANIIIDNGYSKKLYDNVGYTGGKSIIVKRIKGEYLTVTLQCYNQNSEVSKTIYVDKIKGTSIDKQIQEDILIQEELDNSIIYQILQLLSFIGLLGFPITIIYFAYASDESQHISLEQHIGIISVGICVGFFIWIVTLGLLPSYFKERIIKKMRDMGKLDKK</sequence>
<dbReference type="PRINTS" id="PR00625">
    <property type="entry name" value="JDOMAIN"/>
</dbReference>
<dbReference type="EMBL" id="VWFO01000010">
    <property type="protein sequence ID" value="KAA4664550.1"/>
    <property type="molecule type" value="Genomic_DNA"/>
</dbReference>
<evidence type="ECO:0000313" key="3">
    <source>
        <dbReference type="Proteomes" id="UP000435985"/>
    </source>
</evidence>
<dbReference type="PROSITE" id="PS50076">
    <property type="entry name" value="DNAJ_2"/>
    <property type="match status" value="1"/>
</dbReference>
<dbReference type="PANTHER" id="PTHR24074">
    <property type="entry name" value="CO-CHAPERONE PROTEIN DJLA"/>
    <property type="match status" value="1"/>
</dbReference>
<dbReference type="Gene3D" id="1.10.287.110">
    <property type="entry name" value="DnaJ domain"/>
    <property type="match status" value="1"/>
</dbReference>
<keyword evidence="1" id="KW-0812">Transmembrane</keyword>
<organism evidence="2 3">
    <name type="scientific">Bacteroides ovatus</name>
    <dbReference type="NCBI Taxonomy" id="28116"/>
    <lineage>
        <taxon>Bacteria</taxon>
        <taxon>Pseudomonadati</taxon>
        <taxon>Bacteroidota</taxon>
        <taxon>Bacteroidia</taxon>
        <taxon>Bacteroidales</taxon>
        <taxon>Bacteroidaceae</taxon>
        <taxon>Bacteroides</taxon>
    </lineage>
</organism>
<dbReference type="CDD" id="cd06257">
    <property type="entry name" value="DnaJ"/>
    <property type="match status" value="1"/>
</dbReference>
<feature type="transmembrane region" description="Helical" evidence="1">
    <location>
        <begin position="228"/>
        <end position="253"/>
    </location>
</feature>
<dbReference type="Proteomes" id="UP000435985">
    <property type="component" value="Unassembled WGS sequence"/>
</dbReference>
<gene>
    <name evidence="2" type="ORF">F3B98_10695</name>
</gene>
<dbReference type="Pfam" id="PF00226">
    <property type="entry name" value="DnaJ"/>
    <property type="match status" value="1"/>
</dbReference>
<accession>A0A5M5N268</accession>
<feature type="transmembrane region" description="Helical" evidence="1">
    <location>
        <begin position="196"/>
        <end position="216"/>
    </location>
</feature>
<keyword evidence="1" id="KW-0472">Membrane</keyword>
<protein>
    <submittedName>
        <fullName evidence="2">J domain-containing protein</fullName>
    </submittedName>
</protein>